<dbReference type="SUPFAM" id="SSF52833">
    <property type="entry name" value="Thioredoxin-like"/>
    <property type="match status" value="1"/>
</dbReference>
<dbReference type="OrthoDB" id="9781543at2"/>
<name>A0A066UZL9_9VIBR</name>
<dbReference type="InterPro" id="IPR013766">
    <property type="entry name" value="Thioredoxin_domain"/>
</dbReference>
<dbReference type="InterPro" id="IPR013740">
    <property type="entry name" value="Redoxin"/>
</dbReference>
<evidence type="ECO:0000256" key="1">
    <source>
        <dbReference type="ARBA" id="ARBA00023157"/>
    </source>
</evidence>
<evidence type="ECO:0000256" key="2">
    <source>
        <dbReference type="ARBA" id="ARBA00023284"/>
    </source>
</evidence>
<keyword evidence="4" id="KW-0560">Oxidoreductase</keyword>
<dbReference type="GO" id="GO:0004601">
    <property type="term" value="F:peroxidase activity"/>
    <property type="evidence" value="ECO:0007669"/>
    <property type="project" value="UniProtKB-KW"/>
</dbReference>
<protein>
    <submittedName>
        <fullName evidence="4">Peroxidase</fullName>
    </submittedName>
</protein>
<dbReference type="STRING" id="212667.VFDL14_00575"/>
<dbReference type="InterPro" id="IPR036249">
    <property type="entry name" value="Thioredoxin-like_sf"/>
</dbReference>
<keyword evidence="5" id="KW-1185">Reference proteome</keyword>
<dbReference type="InterPro" id="IPR050455">
    <property type="entry name" value="Tpx_Peroxidase_subfamily"/>
</dbReference>
<proteinExistence type="predicted"/>
<gene>
    <name evidence="4" type="ORF">VFDL14_00575</name>
</gene>
<dbReference type="NCBIfam" id="NF001808">
    <property type="entry name" value="PRK00522.1"/>
    <property type="match status" value="1"/>
</dbReference>
<organism evidence="4 5">
    <name type="scientific">Vibrio fortis</name>
    <dbReference type="NCBI Taxonomy" id="212667"/>
    <lineage>
        <taxon>Bacteria</taxon>
        <taxon>Pseudomonadati</taxon>
        <taxon>Pseudomonadota</taxon>
        <taxon>Gammaproteobacteria</taxon>
        <taxon>Vibrionales</taxon>
        <taxon>Vibrionaceae</taxon>
        <taxon>Vibrio</taxon>
    </lineage>
</organism>
<dbReference type="PROSITE" id="PS51352">
    <property type="entry name" value="THIOREDOXIN_2"/>
    <property type="match status" value="1"/>
</dbReference>
<dbReference type="Proteomes" id="UP000027219">
    <property type="component" value="Unassembled WGS sequence"/>
</dbReference>
<evidence type="ECO:0000259" key="3">
    <source>
        <dbReference type="PROSITE" id="PS51352"/>
    </source>
</evidence>
<dbReference type="EMBL" id="JFFR01000003">
    <property type="protein sequence ID" value="KDN29698.1"/>
    <property type="molecule type" value="Genomic_DNA"/>
</dbReference>
<evidence type="ECO:0000313" key="4">
    <source>
        <dbReference type="EMBL" id="KDN29698.1"/>
    </source>
</evidence>
<dbReference type="Gene3D" id="3.40.30.10">
    <property type="entry name" value="Glutaredoxin"/>
    <property type="match status" value="1"/>
</dbReference>
<keyword evidence="2" id="KW-0676">Redox-active center</keyword>
<dbReference type="PANTHER" id="PTHR43110">
    <property type="entry name" value="THIOL PEROXIDASE"/>
    <property type="match status" value="1"/>
</dbReference>
<sequence length="168" mass="18079">MNKVTFLGEEVVLAGNFPSKGEQLVTPELCTLSLNPLTISDVDSKYKLIYLFPSIDTPVCAATTKSLAELAQLNLKDVSVYTVSADLPFALARYNEASEIANVEHLSVFKDAAALNAFGVEIKDHALTGLASRAVILLDSENKVIHSELVSEITEAPNFNLVVEAIQG</sequence>
<keyword evidence="4" id="KW-0575">Peroxidase</keyword>
<feature type="domain" description="Thioredoxin" evidence="3">
    <location>
        <begin position="18"/>
        <end position="168"/>
    </location>
</feature>
<accession>A0A066UZL9</accession>
<dbReference type="RefSeq" id="WP_032549780.1">
    <property type="nucleotide sequence ID" value="NZ_JFFR01000003.1"/>
</dbReference>
<comment type="caution">
    <text evidence="4">The sequence shown here is derived from an EMBL/GenBank/DDBJ whole genome shotgun (WGS) entry which is preliminary data.</text>
</comment>
<evidence type="ECO:0000313" key="5">
    <source>
        <dbReference type="Proteomes" id="UP000027219"/>
    </source>
</evidence>
<dbReference type="Pfam" id="PF08534">
    <property type="entry name" value="Redoxin"/>
    <property type="match status" value="1"/>
</dbReference>
<keyword evidence="1" id="KW-1015">Disulfide bond</keyword>
<reference evidence="4 5" key="1">
    <citation type="submission" date="2014-02" db="EMBL/GenBank/DDBJ databases">
        <title>Vibrio fortis Dalian14 Genome Sequencing.</title>
        <authorList>
            <person name="Wang Y."/>
            <person name="Song L."/>
            <person name="Liu G."/>
            <person name="Ding J."/>
        </authorList>
    </citation>
    <scope>NUCLEOTIDE SEQUENCE [LARGE SCALE GENOMIC DNA]</scope>
    <source>
        <strain evidence="4 5">Dalian14</strain>
    </source>
</reference>
<dbReference type="AlphaFoldDB" id="A0A066UZL9"/>
<dbReference type="PANTHER" id="PTHR43110:SF1">
    <property type="entry name" value="THIOL PEROXIDASE"/>
    <property type="match status" value="1"/>
</dbReference>